<dbReference type="Gene3D" id="2.120.10.10">
    <property type="match status" value="1"/>
</dbReference>
<feature type="chain" id="PRO_5035254351" evidence="2">
    <location>
        <begin position="24"/>
        <end position="415"/>
    </location>
</feature>
<evidence type="ECO:0000313" key="3">
    <source>
        <dbReference type="EMBL" id="QTD49794.1"/>
    </source>
</evidence>
<feature type="signal peptide" evidence="2">
    <location>
        <begin position="1"/>
        <end position="23"/>
    </location>
</feature>
<dbReference type="InterPro" id="IPR036278">
    <property type="entry name" value="Sialidase_sf"/>
</dbReference>
<feature type="region of interest" description="Disordered" evidence="1">
    <location>
        <begin position="28"/>
        <end position="50"/>
    </location>
</feature>
<dbReference type="CDD" id="cd15482">
    <property type="entry name" value="Sialidase_non-viral"/>
    <property type="match status" value="1"/>
</dbReference>
<sequence length="415" mass="45892">MGTPMAWALCLVWSLSFGGHQHAMETSVDQPRAAASLHGQTPNPHVGQTPSATFDTKGRLWVVFEQDGGVFVTQSADLGKSYGPAVRVNRDDGPISARGENRPKIAVDARGRVFVCYTRKLPTRWSGNLMFSRSLDGGQSFEAPRRLNDDVDVTGHAFAVMALNQQGHLYLAWLDGRDRVQARKEGRELVASSIYGTVSKDGGAHFAPNWRWVQGTCQCCRLAMAFDADQRPILMWRHIFGDNVRDHGIGRLVADGKELVWRRAHEDGWRIQGCPHQGPALLASRRHRTHAAWYTMQQAQPRLLVGVFDRDGVLHDGPLVIEGHMPRHPDLAEVGGTTVLVYLDDRVDAGEVALLRRDSHDGGRTWRAAATVRRAKGLVDQPALLTHDGKVYSLWQTEAGLDLIPLGMEEPAPAH</sequence>
<feature type="compositionally biased region" description="Polar residues" evidence="1">
    <location>
        <begin position="38"/>
        <end position="50"/>
    </location>
</feature>
<keyword evidence="4" id="KW-1185">Reference proteome</keyword>
<evidence type="ECO:0000256" key="1">
    <source>
        <dbReference type="SAM" id="MobiDB-lite"/>
    </source>
</evidence>
<name>A0A8A4TKR4_SULCO</name>
<dbReference type="RefSeq" id="WP_237379424.1">
    <property type="nucleotide sequence ID" value="NZ_CP071793.1"/>
</dbReference>
<dbReference type="AlphaFoldDB" id="A0A8A4TKR4"/>
<proteinExistence type="predicted"/>
<keyword evidence="2" id="KW-0732">Signal</keyword>
<evidence type="ECO:0000313" key="4">
    <source>
        <dbReference type="Proteomes" id="UP000663929"/>
    </source>
</evidence>
<organism evidence="3 4">
    <name type="scientific">Sulfidibacter corallicola</name>
    <dbReference type="NCBI Taxonomy" id="2818388"/>
    <lineage>
        <taxon>Bacteria</taxon>
        <taxon>Pseudomonadati</taxon>
        <taxon>Acidobacteriota</taxon>
        <taxon>Holophagae</taxon>
        <taxon>Acanthopleuribacterales</taxon>
        <taxon>Acanthopleuribacteraceae</taxon>
        <taxon>Sulfidibacter</taxon>
    </lineage>
</organism>
<dbReference type="Proteomes" id="UP000663929">
    <property type="component" value="Chromosome"/>
</dbReference>
<evidence type="ECO:0000256" key="2">
    <source>
        <dbReference type="SAM" id="SignalP"/>
    </source>
</evidence>
<reference evidence="3" key="1">
    <citation type="submission" date="2021-03" db="EMBL/GenBank/DDBJ databases">
        <title>Acanthopleuribacteraceae sp. M133.</title>
        <authorList>
            <person name="Wang G."/>
        </authorList>
    </citation>
    <scope>NUCLEOTIDE SEQUENCE</scope>
    <source>
        <strain evidence="3">M133</strain>
    </source>
</reference>
<accession>A0A8A4TKR4</accession>
<dbReference type="KEGG" id="scor:J3U87_29780"/>
<dbReference type="EMBL" id="CP071793">
    <property type="protein sequence ID" value="QTD49794.1"/>
    <property type="molecule type" value="Genomic_DNA"/>
</dbReference>
<gene>
    <name evidence="3" type="ORF">J3U87_29780</name>
</gene>
<dbReference type="SUPFAM" id="SSF50939">
    <property type="entry name" value="Sialidases"/>
    <property type="match status" value="1"/>
</dbReference>
<protein>
    <submittedName>
        <fullName evidence="3">Exo-alpha-sialidase</fullName>
    </submittedName>
</protein>